<evidence type="ECO:0000256" key="1">
    <source>
        <dbReference type="SAM" id="Phobius"/>
    </source>
</evidence>
<dbReference type="RefSeq" id="WP_163232216.1">
    <property type="nucleotide sequence ID" value="NZ_WHZW01000020.1"/>
</dbReference>
<dbReference type="Proteomes" id="UP000469194">
    <property type="component" value="Unassembled WGS sequence"/>
</dbReference>
<accession>A0A6N9Z6E9</accession>
<sequence length="520" mass="57323">MSETQQAYATMITNFDSTEQRDEWDRIAQGFAGCPTPDALWRKDAGHRTCERLLNDHTEFATRFAGIIRTAYLYCPRIMLTDAQLFDGMFFLALGPAAVNGILGKSYKDGPSIIVSGRAPSLEECLVQFTTATVGSVRQAALKADPAIRPDSVRCAGGDDELTLRPLEYSAFGTTVTRSQALGFDAEFYRRFTERMASAGTGDLGESGGSGETKAQVIASTFAAALHGEEDAGASCRFLAQRWQEWIDAERAGLVLYENQNDEEARKRAGSKGFMTHFGEYVERHARAMRDQCRGLRGPDVDCFLRTLESISGMPKRSDAFMCIKRSKLPERDHMLSRQMLRDWYQLVYQQTMARHLGAQLIAVDAERNSFAQIAGQASGSASMMLSGAITQMLGGMPFVRFATLCYECRGTIAAWRACTPDMSRRRQRVVTRNMAYSIEQASQETSLIDDAKGMAGGAAIAAILAFVSAMSDNVWLNGNAPIWMIVVAAWFIGIVPDLLDLGKWVWGVRSSSKTVVYMA</sequence>
<organism evidence="2 3">
    <name type="scientific">Bifidobacterium aerophilum</name>
    <dbReference type="NCBI Taxonomy" id="1798155"/>
    <lineage>
        <taxon>Bacteria</taxon>
        <taxon>Bacillati</taxon>
        <taxon>Actinomycetota</taxon>
        <taxon>Actinomycetes</taxon>
        <taxon>Bifidobacteriales</taxon>
        <taxon>Bifidobacteriaceae</taxon>
        <taxon>Bifidobacterium</taxon>
    </lineage>
</organism>
<comment type="caution">
    <text evidence="2">The sequence shown here is derived from an EMBL/GenBank/DDBJ whole genome shotgun (WGS) entry which is preliminary data.</text>
</comment>
<feature type="transmembrane region" description="Helical" evidence="1">
    <location>
        <begin position="454"/>
        <end position="471"/>
    </location>
</feature>
<name>A0A6N9Z6E9_9BIFI</name>
<protein>
    <submittedName>
        <fullName evidence="2">Uncharacterized protein</fullName>
    </submittedName>
</protein>
<dbReference type="AlphaFoldDB" id="A0A6N9Z6E9"/>
<keyword evidence="1" id="KW-0812">Transmembrane</keyword>
<keyword evidence="3" id="KW-1185">Reference proteome</keyword>
<reference evidence="2 3" key="1">
    <citation type="submission" date="2019-10" db="EMBL/GenBank/DDBJ databases">
        <title>Bifidobacterium from non-human primates.</title>
        <authorList>
            <person name="Modesto M."/>
        </authorList>
    </citation>
    <scope>NUCLEOTIDE SEQUENCE [LARGE SCALE GENOMIC DNA]</scope>
    <source>
        <strain evidence="2 3">TRE17</strain>
    </source>
</reference>
<keyword evidence="1" id="KW-0472">Membrane</keyword>
<keyword evidence="1" id="KW-1133">Transmembrane helix</keyword>
<evidence type="ECO:0000313" key="2">
    <source>
        <dbReference type="EMBL" id="NEG90198.1"/>
    </source>
</evidence>
<gene>
    <name evidence="2" type="ORF">GFD25_09425</name>
</gene>
<evidence type="ECO:0000313" key="3">
    <source>
        <dbReference type="Proteomes" id="UP000469194"/>
    </source>
</evidence>
<dbReference type="EMBL" id="WHZW01000020">
    <property type="protein sequence ID" value="NEG90198.1"/>
    <property type="molecule type" value="Genomic_DNA"/>
</dbReference>
<feature type="transmembrane region" description="Helical" evidence="1">
    <location>
        <begin position="483"/>
        <end position="500"/>
    </location>
</feature>
<proteinExistence type="predicted"/>